<keyword evidence="3 7" id="KW-0812">Transmembrane</keyword>
<feature type="transmembrane region" description="Helical" evidence="7">
    <location>
        <begin position="135"/>
        <end position="154"/>
    </location>
</feature>
<dbReference type="NCBIfam" id="TIGR01065">
    <property type="entry name" value="hlyIII"/>
    <property type="match status" value="1"/>
</dbReference>
<comment type="caution">
    <text evidence="8">The sequence shown here is derived from an EMBL/GenBank/DDBJ whole genome shotgun (WGS) entry which is preliminary data.</text>
</comment>
<dbReference type="RefSeq" id="WP_145288216.1">
    <property type="nucleotide sequence ID" value="NZ_VMSJ01000002.1"/>
</dbReference>
<evidence type="ECO:0000256" key="5">
    <source>
        <dbReference type="ARBA" id="ARBA00023136"/>
    </source>
</evidence>
<feature type="binding site" evidence="6">
    <location>
        <position position="216"/>
    </location>
    <ligand>
        <name>Zn(2+)</name>
        <dbReference type="ChEBI" id="CHEBI:29105"/>
    </ligand>
</feature>
<dbReference type="Pfam" id="PF03006">
    <property type="entry name" value="HlyIII"/>
    <property type="match status" value="1"/>
</dbReference>
<comment type="subcellular location">
    <subcellularLocation>
        <location evidence="1">Endomembrane system</location>
        <topology evidence="1">Multi-pass membrane protein</topology>
    </subcellularLocation>
</comment>
<organism evidence="8 9">
    <name type="scientific">Salinicoccus cyprini</name>
    <dbReference type="NCBI Taxonomy" id="2493691"/>
    <lineage>
        <taxon>Bacteria</taxon>
        <taxon>Bacillati</taxon>
        <taxon>Bacillota</taxon>
        <taxon>Bacilli</taxon>
        <taxon>Bacillales</taxon>
        <taxon>Staphylococcaceae</taxon>
        <taxon>Salinicoccus</taxon>
    </lineage>
</organism>
<feature type="transmembrane region" description="Helical" evidence="7">
    <location>
        <begin position="188"/>
        <end position="207"/>
    </location>
</feature>
<feature type="transmembrane region" description="Helical" evidence="7">
    <location>
        <begin position="70"/>
        <end position="92"/>
    </location>
</feature>
<feature type="binding site" evidence="6">
    <location>
        <position position="93"/>
    </location>
    <ligand>
        <name>Zn(2+)</name>
        <dbReference type="ChEBI" id="CHEBI:29105"/>
    </ligand>
</feature>
<feature type="binding site" evidence="6">
    <location>
        <position position="220"/>
    </location>
    <ligand>
        <name>Zn(2+)</name>
        <dbReference type="ChEBI" id="CHEBI:29105"/>
    </ligand>
</feature>
<evidence type="ECO:0000256" key="3">
    <source>
        <dbReference type="ARBA" id="ARBA00022692"/>
    </source>
</evidence>
<evidence type="ECO:0000256" key="6">
    <source>
        <dbReference type="PIRSR" id="PIRSR604254-1"/>
    </source>
</evidence>
<keyword evidence="9" id="KW-1185">Reference proteome</keyword>
<dbReference type="InterPro" id="IPR005744">
    <property type="entry name" value="Hy-lIII"/>
</dbReference>
<accession>A0A558AVN4</accession>
<evidence type="ECO:0000256" key="7">
    <source>
        <dbReference type="SAM" id="Phobius"/>
    </source>
</evidence>
<evidence type="ECO:0000256" key="1">
    <source>
        <dbReference type="ARBA" id="ARBA00004127"/>
    </source>
</evidence>
<protein>
    <submittedName>
        <fullName evidence="8">Hemolysin III family protein</fullName>
    </submittedName>
</protein>
<dbReference type="PANTHER" id="PTHR20855:SF129">
    <property type="entry name" value="HEMOLYSIN-3 HOMOLOG"/>
    <property type="match status" value="1"/>
</dbReference>
<name>A0A558AVN4_9STAP</name>
<feature type="transmembrane region" description="Helical" evidence="7">
    <location>
        <begin position="112"/>
        <end position="129"/>
    </location>
</feature>
<evidence type="ECO:0000313" key="9">
    <source>
        <dbReference type="Proteomes" id="UP000315103"/>
    </source>
</evidence>
<evidence type="ECO:0000313" key="8">
    <source>
        <dbReference type="EMBL" id="TVT28296.1"/>
    </source>
</evidence>
<keyword evidence="6" id="KW-0479">Metal-binding</keyword>
<evidence type="ECO:0000256" key="4">
    <source>
        <dbReference type="ARBA" id="ARBA00022989"/>
    </source>
</evidence>
<dbReference type="PANTHER" id="PTHR20855">
    <property type="entry name" value="ADIPOR/PROGESTIN RECEPTOR-RELATED"/>
    <property type="match status" value="1"/>
</dbReference>
<gene>
    <name evidence="8" type="ORF">FO441_07750</name>
</gene>
<sequence length="240" mass="27373">MFLRQSEPHKKLYWKRHGVGEKIEESLKHIVPLSFGEEVGNSVSHGVAALIFIFILPFTAIYMYEQGGTLHAVGGSVYVISILLMFLTSTLYHSMAHNTQHKYIMRLLDHSLIYVAIAGTYTPVALSVIGGKWGIITLIIQWAAAIFGILYKVLSPKVNSKVSLGFYLVMGWMAVLFFPQIISNTHWMFIFMLTLGGISYTIGAWFYAQKNRKYFHMIWHFFIIVASILHYIGIVFYIHA</sequence>
<dbReference type="OrthoDB" id="9813689at2"/>
<evidence type="ECO:0000256" key="2">
    <source>
        <dbReference type="ARBA" id="ARBA00008488"/>
    </source>
</evidence>
<dbReference type="GO" id="GO:0046872">
    <property type="term" value="F:metal ion binding"/>
    <property type="evidence" value="ECO:0007669"/>
    <property type="project" value="UniProtKB-KW"/>
</dbReference>
<dbReference type="InterPro" id="IPR004254">
    <property type="entry name" value="AdipoR/HlyIII-related"/>
</dbReference>
<dbReference type="GO" id="GO:0016020">
    <property type="term" value="C:membrane"/>
    <property type="evidence" value="ECO:0007669"/>
    <property type="project" value="InterPro"/>
</dbReference>
<comment type="similarity">
    <text evidence="2">Belongs to the UPF0073 (Hly-III) family.</text>
</comment>
<feature type="transmembrane region" description="Helical" evidence="7">
    <location>
        <begin position="219"/>
        <end position="238"/>
    </location>
</feature>
<dbReference type="GO" id="GO:0140911">
    <property type="term" value="F:pore-forming activity"/>
    <property type="evidence" value="ECO:0007669"/>
    <property type="project" value="InterPro"/>
</dbReference>
<proteinExistence type="inferred from homology"/>
<feature type="transmembrane region" description="Helical" evidence="7">
    <location>
        <begin position="166"/>
        <end position="182"/>
    </location>
</feature>
<dbReference type="EMBL" id="VMSJ01000002">
    <property type="protein sequence ID" value="TVT28296.1"/>
    <property type="molecule type" value="Genomic_DNA"/>
</dbReference>
<reference evidence="8 9" key="1">
    <citation type="submission" date="2019-07" db="EMBL/GenBank/DDBJ databases">
        <title>Salinicoccus cyprini sp. nov., isolated from gastro-intestinal tract of mirror carp, Cyprinus carpio var. specularis, collected from Gobind Sagar Reservoir, Himachal Pradesh, India.</title>
        <authorList>
            <person name="Talwar C."/>
            <person name="Singh A.K."/>
            <person name="Lal R."/>
            <person name="Negi R.K."/>
        </authorList>
    </citation>
    <scope>NUCLEOTIDE SEQUENCE [LARGE SCALE GENOMIC DNA]</scope>
    <source>
        <strain evidence="8 9">CT19</strain>
    </source>
</reference>
<dbReference type="GO" id="GO:0012505">
    <property type="term" value="C:endomembrane system"/>
    <property type="evidence" value="ECO:0007669"/>
    <property type="project" value="UniProtKB-SubCell"/>
</dbReference>
<keyword evidence="6" id="KW-0862">Zinc</keyword>
<keyword evidence="5 7" id="KW-0472">Membrane</keyword>
<feature type="transmembrane region" description="Helical" evidence="7">
    <location>
        <begin position="43"/>
        <end position="64"/>
    </location>
</feature>
<keyword evidence="4 7" id="KW-1133">Transmembrane helix</keyword>
<dbReference type="AlphaFoldDB" id="A0A558AVN4"/>
<dbReference type="Proteomes" id="UP000315103">
    <property type="component" value="Unassembled WGS sequence"/>
</dbReference>